<evidence type="ECO:0000313" key="6">
    <source>
        <dbReference type="EMBL" id="KAF6743415.1"/>
    </source>
</evidence>
<feature type="compositionally biased region" description="Acidic residues" evidence="4">
    <location>
        <begin position="540"/>
        <end position="549"/>
    </location>
</feature>
<dbReference type="EMBL" id="JACGCI010000145">
    <property type="protein sequence ID" value="KAF6743415.1"/>
    <property type="molecule type" value="Genomic_DNA"/>
</dbReference>
<dbReference type="Proteomes" id="UP000521943">
    <property type="component" value="Unassembled WGS sequence"/>
</dbReference>
<evidence type="ECO:0000313" key="7">
    <source>
        <dbReference type="Proteomes" id="UP000521943"/>
    </source>
</evidence>
<sequence>MEGDYIEDSDDEASIPFIESEYIGVKKKYPAKDTPGFIERALKKHLTVPRTILKTLPGRQASVKSLLDFAIPSQSQDLALLGVSNFFSRDAPATSPSTLFTCRIPSSAQLRKLREAAGQAWFDGYTSIVDPRFPDEEKLPFWAISFWQELLEIRDAQSMWKKSRAWCRTETEKRQRKGDYDAVNMLETVEEQLGRLPWGARMEFERGYSTSLLLSYFLGPEWLTDSHLNMMVQVLTERLPPGQKTMIAPLAFSNDINNVDRKLKVQSERWNRALLAQYEHRIKNEGIEALYFPLHVNGNHWIAGKVDFVKYTVSYGDPMKGLMSGIPATFDRMLCKWLKYAFNRSFKNLGNCLPRTTQPDSFSCGMLTVNIIAHSSMGTNLWEAKHGTRHRLEWFMEFSKRLLDQSEEIIDIDGDSESTHPDAQISPAVLAKLDTVVIQGDHNFPGLARMAIANLVHPMPENDTPPNLHPSPAPKHAEPPLYSQKSASESSIEEPSSSESESSSDDDSGGDEPDESPVPQPVPNPKAARKRPERSVNYAEESDAEDSEEERQQKRICTETDIEKSRSAKAAKANRDKMKAGEYTPNTARLGNWKAKVAKLDPKAGFKNEPPEQIYWAQCSKCAQFIRPKEAGDFTRFRDHFVACKGSKRATSKAKQAPDPVKPQNVTVQSKLKGFFVKADPTKKSKPRAPAPPPPPPVLVPCPGLTNLDDNRVPRYLQRTSVSGGGARALHIIAKEKYGKVFSDLETWEEQQDVLDTQYHERRWVNDHNNLRVFSSACEKTVVSGAPKRNRPCSICASLLTLKKFKVALKKLPAANAKFIPHRFQNTLIGELFLKCRGLADILNEDSKKSPFIKIARAYLDGRLEDKQVFKSIITAVATQIDKEERGVGMQNFKYPPAWEEMCQILRDISPQAYEALSKHIQMPAGRNLRMKRAREPRFPMEINDTTFDNVAEQLKKLNYTGGHVALSCDDTKLFPGYRLYYDGEDKCHYLVGGTEGRLRVADPDQVREVLEDANSIKASKLRLWCLTLPLPKVTPIIVAALPISDALDHEDLFKLLRRVLDGLIDRGVRVVSYASDGTEVERKVQKELLKLGTPVDRVIKNPFPNRPDTRFHFTIYRGQAICVIQDSKHALKTLRNNLFTGARLLTFGNSVAAYRRIRELVDSPGSPLPKRDVEKVDRQDDNAACRLFSAGVLEYLIEHHKEDATGEIAYLFIFGELIDAFQNRSIPHAERIQMALRARYFLDTWTAYLEVSEHSKTQHHISREALDILDILIQGLLALVVIHRDYVDGIAPLVPWLNSTEPCEHVFGSARCVVKDFTFLDFIYMIPKLRIKLREAVFYAKASDPKARASGYNHTYFDNAGIDLIALGSFPSDSDIDAIADAAAQEADVVSSLVGMNAQQIFRIAALPKATPRPQLPSIPQWYTLDDADSDASSIQTTDSEYESSVYEGEAILSQNIQNLVAKDAESPQVFRTEATNKKMEQLAIANVAVATDDAMRVYEFAETGDEQLTEIVAEEYQDVRDYRKTLVAASKVSKSATFETSRPFRPASIPFHKLDFDIFVELRQTHQTRQAALGLCNRSRVPRAVTNAQAARLRIESQMQSILSDEQRFEGEKGVGSGVERELRWRKAAKGGRDGIVDGESVPALAAGSEANAGAAAEKTAKEVCDCMNYISIYSFLWCSESYQTKQSVRTSVGPPAHSRDHR</sequence>
<keyword evidence="2" id="KW-0645">Protease</keyword>
<evidence type="ECO:0000259" key="5">
    <source>
        <dbReference type="PROSITE" id="PS50600"/>
    </source>
</evidence>
<feature type="region of interest" description="Disordered" evidence="4">
    <location>
        <begin position="681"/>
        <end position="702"/>
    </location>
</feature>
<dbReference type="GO" id="GO:0019783">
    <property type="term" value="F:ubiquitin-like protein peptidase activity"/>
    <property type="evidence" value="ECO:0007669"/>
    <property type="project" value="UniProtKB-ARBA"/>
</dbReference>
<dbReference type="PROSITE" id="PS50600">
    <property type="entry name" value="ULP_PROTEASE"/>
    <property type="match status" value="1"/>
</dbReference>
<evidence type="ECO:0000256" key="3">
    <source>
        <dbReference type="ARBA" id="ARBA00022801"/>
    </source>
</evidence>
<dbReference type="Gene3D" id="3.40.395.10">
    <property type="entry name" value="Adenoviral Proteinase, Chain A"/>
    <property type="match status" value="1"/>
</dbReference>
<keyword evidence="7" id="KW-1185">Reference proteome</keyword>
<reference evidence="6 7" key="1">
    <citation type="submission" date="2020-07" db="EMBL/GenBank/DDBJ databases">
        <title>Comparative genomics of pyrophilous fungi reveals a link between fire events and developmental genes.</title>
        <authorList>
            <consortium name="DOE Joint Genome Institute"/>
            <person name="Steindorff A.S."/>
            <person name="Carver A."/>
            <person name="Calhoun S."/>
            <person name="Stillman K."/>
            <person name="Liu H."/>
            <person name="Lipzen A."/>
            <person name="Pangilinan J."/>
            <person name="Labutti K."/>
            <person name="Bruns T.D."/>
            <person name="Grigoriev I.V."/>
        </authorList>
    </citation>
    <scope>NUCLEOTIDE SEQUENCE [LARGE SCALE GENOMIC DNA]</scope>
    <source>
        <strain evidence="6 7">CBS 144469</strain>
    </source>
</reference>
<dbReference type="InterPro" id="IPR038765">
    <property type="entry name" value="Papain-like_cys_pep_sf"/>
</dbReference>
<comment type="similarity">
    <text evidence="1">Belongs to the peptidase C48 family.</text>
</comment>
<feature type="compositionally biased region" description="Pro residues" evidence="4">
    <location>
        <begin position="689"/>
        <end position="700"/>
    </location>
</feature>
<feature type="region of interest" description="Disordered" evidence="4">
    <location>
        <begin position="458"/>
        <end position="585"/>
    </location>
</feature>
<comment type="caution">
    <text evidence="6">The sequence shown here is derived from an EMBL/GenBank/DDBJ whole genome shotgun (WGS) entry which is preliminary data.</text>
</comment>
<name>A0A8H6HAD9_9AGAR</name>
<evidence type="ECO:0000256" key="1">
    <source>
        <dbReference type="ARBA" id="ARBA00005234"/>
    </source>
</evidence>
<dbReference type="InterPro" id="IPR003653">
    <property type="entry name" value="Peptidase_C48_C"/>
</dbReference>
<dbReference type="GO" id="GO:0008234">
    <property type="term" value="F:cysteine-type peptidase activity"/>
    <property type="evidence" value="ECO:0007669"/>
    <property type="project" value="InterPro"/>
</dbReference>
<dbReference type="OrthoDB" id="73076at2759"/>
<gene>
    <name evidence="6" type="ORF">DFP72DRAFT_827910</name>
</gene>
<evidence type="ECO:0000256" key="4">
    <source>
        <dbReference type="SAM" id="MobiDB-lite"/>
    </source>
</evidence>
<organism evidence="6 7">
    <name type="scientific">Ephemerocybe angulata</name>
    <dbReference type="NCBI Taxonomy" id="980116"/>
    <lineage>
        <taxon>Eukaryota</taxon>
        <taxon>Fungi</taxon>
        <taxon>Dikarya</taxon>
        <taxon>Basidiomycota</taxon>
        <taxon>Agaricomycotina</taxon>
        <taxon>Agaricomycetes</taxon>
        <taxon>Agaricomycetidae</taxon>
        <taxon>Agaricales</taxon>
        <taxon>Agaricineae</taxon>
        <taxon>Psathyrellaceae</taxon>
        <taxon>Ephemerocybe</taxon>
    </lineage>
</organism>
<proteinExistence type="inferred from homology"/>
<protein>
    <recommendedName>
        <fullName evidence="5">Ubiquitin-like protease family profile domain-containing protein</fullName>
    </recommendedName>
</protein>
<feature type="compositionally biased region" description="Basic and acidic residues" evidence="4">
    <location>
        <begin position="550"/>
        <end position="566"/>
    </location>
</feature>
<dbReference type="SUPFAM" id="SSF54001">
    <property type="entry name" value="Cysteine proteinases"/>
    <property type="match status" value="1"/>
</dbReference>
<dbReference type="GO" id="GO:0006508">
    <property type="term" value="P:proteolysis"/>
    <property type="evidence" value="ECO:0007669"/>
    <property type="project" value="UniProtKB-KW"/>
</dbReference>
<dbReference type="Pfam" id="PF02902">
    <property type="entry name" value="Peptidase_C48"/>
    <property type="match status" value="1"/>
</dbReference>
<accession>A0A8H6HAD9</accession>
<feature type="domain" description="Ubiquitin-like protease family profile" evidence="5">
    <location>
        <begin position="202"/>
        <end position="1197"/>
    </location>
</feature>
<evidence type="ECO:0000256" key="2">
    <source>
        <dbReference type="ARBA" id="ARBA00022670"/>
    </source>
</evidence>
<feature type="compositionally biased region" description="Low complexity" evidence="4">
    <location>
        <begin position="488"/>
        <end position="501"/>
    </location>
</feature>
<keyword evidence="3" id="KW-0378">Hydrolase</keyword>
<feature type="compositionally biased region" description="Acidic residues" evidence="4">
    <location>
        <begin position="502"/>
        <end position="515"/>
    </location>
</feature>